<evidence type="ECO:0000256" key="1">
    <source>
        <dbReference type="ARBA" id="ARBA00000885"/>
    </source>
</evidence>
<feature type="domain" description="HECT" evidence="6">
    <location>
        <begin position="1"/>
        <end position="98"/>
    </location>
</feature>
<dbReference type="PANTHER" id="PTHR45700">
    <property type="entry name" value="UBIQUITIN-PROTEIN LIGASE E3C"/>
    <property type="match status" value="1"/>
</dbReference>
<evidence type="ECO:0000256" key="4">
    <source>
        <dbReference type="ARBA" id="ARBA00022786"/>
    </source>
</evidence>
<comment type="caution">
    <text evidence="7">The sequence shown here is derived from an EMBL/GenBank/DDBJ whole genome shotgun (WGS) entry which is preliminary data.</text>
</comment>
<sequence>MFLKFVTSCSKPPLLGFAHLEPPFSIRCVEVGDDEDTGDTIGSVIRGFFTIRKKDPLNRLPTSSTCFNLLKLPNYQKKSTLREKLRYAVTCNTGFELS</sequence>
<keyword evidence="3" id="KW-0808">Transferase</keyword>
<dbReference type="Proteomes" id="UP001458880">
    <property type="component" value="Unassembled WGS sequence"/>
</dbReference>
<dbReference type="SUPFAM" id="SSF56204">
    <property type="entry name" value="Hect, E3 ligase catalytic domain"/>
    <property type="match status" value="1"/>
</dbReference>
<keyword evidence="8" id="KW-1185">Reference proteome</keyword>
<evidence type="ECO:0000313" key="8">
    <source>
        <dbReference type="Proteomes" id="UP001458880"/>
    </source>
</evidence>
<gene>
    <name evidence="7" type="ORF">QE152_g15583</name>
</gene>
<dbReference type="GO" id="GO:0006511">
    <property type="term" value="P:ubiquitin-dependent protein catabolic process"/>
    <property type="evidence" value="ECO:0007669"/>
    <property type="project" value="TreeGrafter"/>
</dbReference>
<comment type="catalytic activity">
    <reaction evidence="1">
        <text>S-ubiquitinyl-[E2 ubiquitin-conjugating enzyme]-L-cysteine + [acceptor protein]-L-lysine = [E2 ubiquitin-conjugating enzyme]-L-cysteine + N(6)-ubiquitinyl-[acceptor protein]-L-lysine.</text>
        <dbReference type="EC" id="2.3.2.26"/>
    </reaction>
</comment>
<accession>A0AAW1L8N0</accession>
<keyword evidence="4 5" id="KW-0833">Ubl conjugation pathway</keyword>
<proteinExistence type="predicted"/>
<dbReference type="InterPro" id="IPR000569">
    <property type="entry name" value="HECT_dom"/>
</dbReference>
<protein>
    <recommendedName>
        <fullName evidence="2">HECT-type E3 ubiquitin transferase</fullName>
        <ecNumber evidence="2">2.3.2.26</ecNumber>
    </recommendedName>
</protein>
<dbReference type="GO" id="GO:0000209">
    <property type="term" value="P:protein polyubiquitination"/>
    <property type="evidence" value="ECO:0007669"/>
    <property type="project" value="InterPro"/>
</dbReference>
<dbReference type="InterPro" id="IPR044611">
    <property type="entry name" value="E3A/B/C-like"/>
</dbReference>
<dbReference type="Gene3D" id="3.30.2410.10">
    <property type="entry name" value="Hect, E3 ligase catalytic domain"/>
    <property type="match status" value="1"/>
</dbReference>
<evidence type="ECO:0000256" key="2">
    <source>
        <dbReference type="ARBA" id="ARBA00012485"/>
    </source>
</evidence>
<dbReference type="EMBL" id="JASPKY010000154">
    <property type="protein sequence ID" value="KAK9730007.1"/>
    <property type="molecule type" value="Genomic_DNA"/>
</dbReference>
<name>A0AAW1L8N0_POPJA</name>
<dbReference type="Pfam" id="PF00632">
    <property type="entry name" value="HECT"/>
    <property type="match status" value="1"/>
</dbReference>
<dbReference type="InterPro" id="IPR035983">
    <property type="entry name" value="Hect_E3_ubiquitin_ligase"/>
</dbReference>
<evidence type="ECO:0000259" key="6">
    <source>
        <dbReference type="PROSITE" id="PS50237"/>
    </source>
</evidence>
<evidence type="ECO:0000256" key="3">
    <source>
        <dbReference type="ARBA" id="ARBA00022679"/>
    </source>
</evidence>
<dbReference type="AlphaFoldDB" id="A0AAW1L8N0"/>
<dbReference type="PANTHER" id="PTHR45700:SF3">
    <property type="entry name" value="UBIQUITIN-PROTEIN LIGASE E3B"/>
    <property type="match status" value="1"/>
</dbReference>
<dbReference type="EC" id="2.3.2.26" evidence="2"/>
<dbReference type="GO" id="GO:0061630">
    <property type="term" value="F:ubiquitin protein ligase activity"/>
    <property type="evidence" value="ECO:0007669"/>
    <property type="project" value="UniProtKB-EC"/>
</dbReference>
<reference evidence="7 8" key="1">
    <citation type="journal article" date="2024" name="BMC Genomics">
        <title>De novo assembly and annotation of Popillia japonica's genome with initial clues to its potential as an invasive pest.</title>
        <authorList>
            <person name="Cucini C."/>
            <person name="Boschi S."/>
            <person name="Funari R."/>
            <person name="Cardaioli E."/>
            <person name="Iannotti N."/>
            <person name="Marturano G."/>
            <person name="Paoli F."/>
            <person name="Bruttini M."/>
            <person name="Carapelli A."/>
            <person name="Frati F."/>
            <person name="Nardi F."/>
        </authorList>
    </citation>
    <scope>NUCLEOTIDE SEQUENCE [LARGE SCALE GENOMIC DNA]</scope>
    <source>
        <strain evidence="7">DMR45628</strain>
    </source>
</reference>
<dbReference type="GO" id="GO:0009966">
    <property type="term" value="P:regulation of signal transduction"/>
    <property type="evidence" value="ECO:0007669"/>
    <property type="project" value="UniProtKB-ARBA"/>
</dbReference>
<organism evidence="7 8">
    <name type="scientific">Popillia japonica</name>
    <name type="common">Japanese beetle</name>
    <dbReference type="NCBI Taxonomy" id="7064"/>
    <lineage>
        <taxon>Eukaryota</taxon>
        <taxon>Metazoa</taxon>
        <taxon>Ecdysozoa</taxon>
        <taxon>Arthropoda</taxon>
        <taxon>Hexapoda</taxon>
        <taxon>Insecta</taxon>
        <taxon>Pterygota</taxon>
        <taxon>Neoptera</taxon>
        <taxon>Endopterygota</taxon>
        <taxon>Coleoptera</taxon>
        <taxon>Polyphaga</taxon>
        <taxon>Scarabaeiformia</taxon>
        <taxon>Scarabaeidae</taxon>
        <taxon>Rutelinae</taxon>
        <taxon>Popillia</taxon>
    </lineage>
</organism>
<feature type="active site" description="Glycyl thioester intermediate" evidence="5">
    <location>
        <position position="66"/>
    </location>
</feature>
<dbReference type="PROSITE" id="PS50237">
    <property type="entry name" value="HECT"/>
    <property type="match status" value="1"/>
</dbReference>
<evidence type="ECO:0000256" key="5">
    <source>
        <dbReference type="PROSITE-ProRule" id="PRU00104"/>
    </source>
</evidence>
<evidence type="ECO:0000313" key="7">
    <source>
        <dbReference type="EMBL" id="KAK9730007.1"/>
    </source>
</evidence>